<dbReference type="PANTHER" id="PTHR30086">
    <property type="entry name" value="ARGININE EXPORTER PROTEIN ARGO"/>
    <property type="match status" value="1"/>
</dbReference>
<gene>
    <name evidence="7" type="ORF">VP06_12510</name>
</gene>
<dbReference type="RefSeq" id="WP_048464098.1">
    <property type="nucleotide sequence ID" value="NZ_LABX01000090.1"/>
</dbReference>
<feature type="transmembrane region" description="Helical" evidence="6">
    <location>
        <begin position="40"/>
        <end position="68"/>
    </location>
</feature>
<sequence>MPLDLYLGFVAATLVLILVPGPNVALIVANSVAHGTRYGLVTVAGTSVALAIQLGLTVAGLSAMLSLMATWFEVLRWLGVAYLVWLSVRAWRAPATDLARTAPEPRVARAMVMRGFLVALTNPKTLLFFGAFLPQFVSRDAPPLGQLVLLAVTFLVLAISGDAIWAGLAGRARVVLARGRWRNRLTGGLLMGAGVGLALARRP</sequence>
<evidence type="ECO:0000256" key="2">
    <source>
        <dbReference type="ARBA" id="ARBA00022475"/>
    </source>
</evidence>
<dbReference type="EMBL" id="LABX01000090">
    <property type="protein sequence ID" value="KMO35310.1"/>
    <property type="molecule type" value="Genomic_DNA"/>
</dbReference>
<evidence type="ECO:0000256" key="5">
    <source>
        <dbReference type="ARBA" id="ARBA00023136"/>
    </source>
</evidence>
<organism evidence="7 8">
    <name type="scientific">Methylobacterium aquaticum</name>
    <dbReference type="NCBI Taxonomy" id="270351"/>
    <lineage>
        <taxon>Bacteria</taxon>
        <taxon>Pseudomonadati</taxon>
        <taxon>Pseudomonadota</taxon>
        <taxon>Alphaproteobacteria</taxon>
        <taxon>Hyphomicrobiales</taxon>
        <taxon>Methylobacteriaceae</taxon>
        <taxon>Methylobacterium</taxon>
    </lineage>
</organism>
<comment type="caution">
    <text evidence="7">The sequence shown here is derived from an EMBL/GenBank/DDBJ whole genome shotgun (WGS) entry which is preliminary data.</text>
</comment>
<keyword evidence="3 6" id="KW-0812">Transmembrane</keyword>
<proteinExistence type="predicted"/>
<dbReference type="AlphaFoldDB" id="A0A0J6SJ51"/>
<feature type="transmembrane region" description="Helical" evidence="6">
    <location>
        <begin position="6"/>
        <end position="28"/>
    </location>
</feature>
<dbReference type="Pfam" id="PF01810">
    <property type="entry name" value="LysE"/>
    <property type="match status" value="1"/>
</dbReference>
<evidence type="ECO:0000256" key="4">
    <source>
        <dbReference type="ARBA" id="ARBA00022989"/>
    </source>
</evidence>
<protein>
    <submittedName>
        <fullName evidence="7">Lysine transporter LysE</fullName>
    </submittedName>
</protein>
<evidence type="ECO:0000313" key="7">
    <source>
        <dbReference type="EMBL" id="KMO35310.1"/>
    </source>
</evidence>
<keyword evidence="2" id="KW-1003">Cell membrane</keyword>
<dbReference type="PIRSF" id="PIRSF006324">
    <property type="entry name" value="LeuE"/>
    <property type="match status" value="1"/>
</dbReference>
<dbReference type="InterPro" id="IPR001123">
    <property type="entry name" value="LeuE-type"/>
</dbReference>
<feature type="transmembrane region" description="Helical" evidence="6">
    <location>
        <begin position="181"/>
        <end position="200"/>
    </location>
</feature>
<dbReference type="GO" id="GO:0015171">
    <property type="term" value="F:amino acid transmembrane transporter activity"/>
    <property type="evidence" value="ECO:0007669"/>
    <property type="project" value="TreeGrafter"/>
</dbReference>
<dbReference type="OrthoDB" id="9804822at2"/>
<evidence type="ECO:0000256" key="3">
    <source>
        <dbReference type="ARBA" id="ARBA00022692"/>
    </source>
</evidence>
<accession>A0A0J6SJ51</accession>
<evidence type="ECO:0000256" key="6">
    <source>
        <dbReference type="SAM" id="Phobius"/>
    </source>
</evidence>
<evidence type="ECO:0000313" key="8">
    <source>
        <dbReference type="Proteomes" id="UP000035929"/>
    </source>
</evidence>
<dbReference type="PATRIC" id="fig|270351.6.peg.7474"/>
<keyword evidence="4 6" id="KW-1133">Transmembrane helix</keyword>
<dbReference type="PANTHER" id="PTHR30086:SF20">
    <property type="entry name" value="ARGININE EXPORTER PROTEIN ARGO-RELATED"/>
    <property type="match status" value="1"/>
</dbReference>
<dbReference type="GO" id="GO:0005886">
    <property type="term" value="C:plasma membrane"/>
    <property type="evidence" value="ECO:0007669"/>
    <property type="project" value="UniProtKB-SubCell"/>
</dbReference>
<comment type="subcellular location">
    <subcellularLocation>
        <location evidence="1">Cell membrane</location>
        <topology evidence="1">Multi-pass membrane protein</topology>
    </subcellularLocation>
</comment>
<evidence type="ECO:0000256" key="1">
    <source>
        <dbReference type="ARBA" id="ARBA00004651"/>
    </source>
</evidence>
<feature type="transmembrane region" description="Helical" evidence="6">
    <location>
        <begin position="144"/>
        <end position="169"/>
    </location>
</feature>
<feature type="transmembrane region" description="Helical" evidence="6">
    <location>
        <begin position="112"/>
        <end position="132"/>
    </location>
</feature>
<feature type="transmembrane region" description="Helical" evidence="6">
    <location>
        <begin position="74"/>
        <end position="91"/>
    </location>
</feature>
<dbReference type="Proteomes" id="UP000035929">
    <property type="component" value="Unassembled WGS sequence"/>
</dbReference>
<keyword evidence="5 6" id="KW-0472">Membrane</keyword>
<reference evidence="7 8" key="1">
    <citation type="submission" date="2015-03" db="EMBL/GenBank/DDBJ databases">
        <title>Genome sequencing of Methylobacterium aquaticum DSM16371 type strain.</title>
        <authorList>
            <person name="Chaudhry V."/>
            <person name="Patil P.B."/>
        </authorList>
    </citation>
    <scope>NUCLEOTIDE SEQUENCE [LARGE SCALE GENOMIC DNA]</scope>
    <source>
        <strain evidence="7 8">DSM 16371</strain>
    </source>
</reference>
<name>A0A0J6SJ51_9HYPH</name>